<feature type="signal peptide" evidence="1">
    <location>
        <begin position="1"/>
        <end position="19"/>
    </location>
</feature>
<dbReference type="Proteomes" id="UP001269819">
    <property type="component" value="Unassembled WGS sequence"/>
</dbReference>
<dbReference type="PROSITE" id="PS51257">
    <property type="entry name" value="PROKAR_LIPOPROTEIN"/>
    <property type="match status" value="1"/>
</dbReference>
<organism evidence="2 3">
    <name type="scientific">Marinobacter xestospongiae</name>
    <dbReference type="NCBI Taxonomy" id="994319"/>
    <lineage>
        <taxon>Bacteria</taxon>
        <taxon>Pseudomonadati</taxon>
        <taxon>Pseudomonadota</taxon>
        <taxon>Gammaproteobacteria</taxon>
        <taxon>Pseudomonadales</taxon>
        <taxon>Marinobacteraceae</taxon>
        <taxon>Marinobacter</taxon>
    </lineage>
</organism>
<gene>
    <name evidence="2" type="ORF">RYS15_21005</name>
</gene>
<evidence type="ECO:0000313" key="3">
    <source>
        <dbReference type="Proteomes" id="UP001269819"/>
    </source>
</evidence>
<reference evidence="2 3" key="1">
    <citation type="submission" date="2023-10" db="EMBL/GenBank/DDBJ databases">
        <title>Characteristics and mechanism of a salt-tolerant marine origin heterotrophic nitrifying- aerobic denitrifying bacteria Marinobacter xestospongiae HN1.</title>
        <authorList>
            <person name="Qi R."/>
        </authorList>
    </citation>
    <scope>NUCLEOTIDE SEQUENCE [LARGE SCALE GENOMIC DNA]</scope>
    <source>
        <strain evidence="2 3">HN1</strain>
    </source>
</reference>
<accession>A0ABU3W3R8</accession>
<keyword evidence="1" id="KW-0732">Signal</keyword>
<keyword evidence="3" id="KW-1185">Reference proteome</keyword>
<proteinExistence type="predicted"/>
<evidence type="ECO:0008006" key="4">
    <source>
        <dbReference type="Google" id="ProtNLM"/>
    </source>
</evidence>
<evidence type="ECO:0000256" key="1">
    <source>
        <dbReference type="SAM" id="SignalP"/>
    </source>
</evidence>
<sequence>MLRTSALVLALFISGCTSVATSPRPMDYYSPGQPESAGESLFEPVKNSLADDTIKRILDYRLALPAQNRVAVLKLSSNSYWRYYSDDFTQLNEDIASNFIGRLQASDRVYDASFLPSLLVPEQRTLPFLREAAARYQADLLLAYRTQCRTFEKYRLINPDETRAHCTVEAVLLDTRSGTVPFSVVSSNQFSAKKDSQDNNFSETIRKAELAAIGQSLAETADRLTEFLAQAEAL</sequence>
<evidence type="ECO:0000313" key="2">
    <source>
        <dbReference type="EMBL" id="MDV2081179.1"/>
    </source>
</evidence>
<protein>
    <recommendedName>
        <fullName evidence="4">Cholesterol transport system auxiliary component</fullName>
    </recommendedName>
</protein>
<dbReference type="RefSeq" id="WP_316975465.1">
    <property type="nucleotide sequence ID" value="NZ_JAWIIJ010000028.1"/>
</dbReference>
<name>A0ABU3W3R8_9GAMM</name>
<feature type="chain" id="PRO_5046786197" description="Cholesterol transport system auxiliary component" evidence="1">
    <location>
        <begin position="20"/>
        <end position="234"/>
    </location>
</feature>
<dbReference type="EMBL" id="JAWIIJ010000028">
    <property type="protein sequence ID" value="MDV2081179.1"/>
    <property type="molecule type" value="Genomic_DNA"/>
</dbReference>
<comment type="caution">
    <text evidence="2">The sequence shown here is derived from an EMBL/GenBank/DDBJ whole genome shotgun (WGS) entry which is preliminary data.</text>
</comment>